<keyword evidence="8" id="KW-0862">Zinc</keyword>
<sequence>MQERATGDVDTLLETAIAVLDKLVSFPSISSVSNRDVVDYICEYLSGFGATIERLPSPEQEKDNLWISFGEGSEGGLVLSGHIDVVPVTGQEWTRPPFSLTREGGKVYGRGTTDMKGFVACAMAAATLFQHGSLRHPVHLAITFDEEVGCLGARELVEFLKQRGIRPAAIFVGEPTSMAVVDRHKGSVGFTTEIVGKAAHSSQVHLGQSAIQIAGELIGALTSLGAHQATKQADEAFPYAYPSINVGAITGGQVRNIVAANCAFDWEIRPILPGQLVDIRQAFECHVSEKLETYRASGHLVPSIVTRLVYDTPPLVGDPQSQATALAMKFAGQNRALAVSYGTEAGIYQEAGFVTVVCGPGDIQQAHAPDEWIEIDQLHRCLDFMERLADYARETGQ</sequence>
<dbReference type="GO" id="GO:0046872">
    <property type="term" value="F:metal ion binding"/>
    <property type="evidence" value="ECO:0007669"/>
    <property type="project" value="UniProtKB-KW"/>
</dbReference>
<dbReference type="Gene3D" id="3.30.70.360">
    <property type="match status" value="1"/>
</dbReference>
<evidence type="ECO:0000256" key="6">
    <source>
        <dbReference type="ARBA" id="ARBA00022723"/>
    </source>
</evidence>
<dbReference type="CDD" id="cd03894">
    <property type="entry name" value="M20_ArgE"/>
    <property type="match status" value="1"/>
</dbReference>
<evidence type="ECO:0000256" key="4">
    <source>
        <dbReference type="ARBA" id="ARBA00022571"/>
    </source>
</evidence>
<dbReference type="InterPro" id="IPR036264">
    <property type="entry name" value="Bact_exopeptidase_dim_dom"/>
</dbReference>
<evidence type="ECO:0000256" key="9">
    <source>
        <dbReference type="ARBA" id="ARBA00023285"/>
    </source>
</evidence>
<evidence type="ECO:0000259" key="10">
    <source>
        <dbReference type="Pfam" id="PF07687"/>
    </source>
</evidence>
<dbReference type="SUPFAM" id="SSF53187">
    <property type="entry name" value="Zn-dependent exopeptidases"/>
    <property type="match status" value="1"/>
</dbReference>
<dbReference type="InterPro" id="IPR011650">
    <property type="entry name" value="Peptidase_M20_dimer"/>
</dbReference>
<organism evidence="11 12">
    <name type="scientific">Pararhizobium polonicum</name>
    <dbReference type="NCBI Taxonomy" id="1612624"/>
    <lineage>
        <taxon>Bacteria</taxon>
        <taxon>Pseudomonadati</taxon>
        <taxon>Pseudomonadota</taxon>
        <taxon>Alphaproteobacteria</taxon>
        <taxon>Hyphomicrobiales</taxon>
        <taxon>Rhizobiaceae</taxon>
        <taxon>Rhizobium/Agrobacterium group</taxon>
        <taxon>Pararhizobium</taxon>
    </lineage>
</organism>
<evidence type="ECO:0000256" key="7">
    <source>
        <dbReference type="ARBA" id="ARBA00022801"/>
    </source>
</evidence>
<dbReference type="InterPro" id="IPR001261">
    <property type="entry name" value="ArgE/DapE_CS"/>
</dbReference>
<accession>A0A1C7NT44</accession>
<evidence type="ECO:0000256" key="3">
    <source>
        <dbReference type="ARBA" id="ARBA00022490"/>
    </source>
</evidence>
<name>A0A1C7NT44_9HYPH</name>
<dbReference type="Proteomes" id="UP000093111">
    <property type="component" value="Unassembled WGS sequence"/>
</dbReference>
<dbReference type="Pfam" id="PF01546">
    <property type="entry name" value="Peptidase_M20"/>
    <property type="match status" value="1"/>
</dbReference>
<dbReference type="GO" id="GO:0006526">
    <property type="term" value="P:L-arginine biosynthetic process"/>
    <property type="evidence" value="ECO:0007669"/>
    <property type="project" value="UniProtKB-KW"/>
</dbReference>
<keyword evidence="3" id="KW-0963">Cytoplasm</keyword>
<comment type="cofactor">
    <cofactor evidence="1">
        <name>Zn(2+)</name>
        <dbReference type="ChEBI" id="CHEBI:29105"/>
    </cofactor>
</comment>
<dbReference type="NCBIfam" id="TIGR01892">
    <property type="entry name" value="AcOrn-deacetyl"/>
    <property type="match status" value="1"/>
</dbReference>
<dbReference type="InterPro" id="IPR050072">
    <property type="entry name" value="Peptidase_M20A"/>
</dbReference>
<dbReference type="PANTHER" id="PTHR43808:SF31">
    <property type="entry name" value="N-ACETYL-L-CITRULLINE DEACETYLASE"/>
    <property type="match status" value="1"/>
</dbReference>
<keyword evidence="5" id="KW-0028">Amino-acid biosynthesis</keyword>
<evidence type="ECO:0000256" key="2">
    <source>
        <dbReference type="ARBA" id="ARBA00005691"/>
    </source>
</evidence>
<dbReference type="AlphaFoldDB" id="A0A1C7NT44"/>
<reference evidence="11 12" key="1">
    <citation type="journal article" date="2016" name="Syst. Appl. Microbiol.">
        <title>Pararhizobium polonicum sp. nov. isolated from tumors on stone fruit rootstocks.</title>
        <authorList>
            <person name="Pulawska J."/>
            <person name="Kuzmanovic N."/>
            <person name="Willems A."/>
            <person name="Pothier J.F."/>
        </authorList>
    </citation>
    <scope>NUCLEOTIDE SEQUENCE [LARGE SCALE GENOMIC DNA]</scope>
    <source>
        <strain evidence="11 12">F5.1</strain>
    </source>
</reference>
<dbReference type="EMBL" id="LGLV01000023">
    <property type="protein sequence ID" value="OBZ92157.1"/>
    <property type="molecule type" value="Genomic_DNA"/>
</dbReference>
<keyword evidence="9" id="KW-0170">Cobalt</keyword>
<dbReference type="InterPro" id="IPR002933">
    <property type="entry name" value="Peptidase_M20"/>
</dbReference>
<dbReference type="Pfam" id="PF07687">
    <property type="entry name" value="M20_dimer"/>
    <property type="match status" value="1"/>
</dbReference>
<evidence type="ECO:0000313" key="12">
    <source>
        <dbReference type="Proteomes" id="UP000093111"/>
    </source>
</evidence>
<dbReference type="STRING" id="1612624.ADU59_28455"/>
<protein>
    <recommendedName>
        <fullName evidence="10">Peptidase M20 dimerisation domain-containing protein</fullName>
    </recommendedName>
</protein>
<comment type="caution">
    <text evidence="11">The sequence shown here is derived from an EMBL/GenBank/DDBJ whole genome shotgun (WGS) entry which is preliminary data.</text>
</comment>
<dbReference type="InterPro" id="IPR010169">
    <property type="entry name" value="AcOrn-deacetyl"/>
</dbReference>
<proteinExistence type="inferred from homology"/>
<dbReference type="PANTHER" id="PTHR43808">
    <property type="entry name" value="ACETYLORNITHINE DEACETYLASE"/>
    <property type="match status" value="1"/>
</dbReference>
<keyword evidence="6" id="KW-0479">Metal-binding</keyword>
<evidence type="ECO:0000256" key="8">
    <source>
        <dbReference type="ARBA" id="ARBA00022833"/>
    </source>
</evidence>
<gene>
    <name evidence="11" type="ORF">ADU59_28455</name>
</gene>
<dbReference type="GO" id="GO:0008777">
    <property type="term" value="F:acetylornithine deacetylase activity"/>
    <property type="evidence" value="ECO:0007669"/>
    <property type="project" value="TreeGrafter"/>
</dbReference>
<comment type="similarity">
    <text evidence="2">Belongs to the peptidase M20A family. ArgE subfamily.</text>
</comment>
<dbReference type="SUPFAM" id="SSF55031">
    <property type="entry name" value="Bacterial exopeptidase dimerisation domain"/>
    <property type="match status" value="1"/>
</dbReference>
<keyword evidence="4" id="KW-0055">Arginine biosynthesis</keyword>
<dbReference type="PATRIC" id="fig|1612624.7.peg.3869"/>
<feature type="domain" description="Peptidase M20 dimerisation" evidence="10">
    <location>
        <begin position="184"/>
        <end position="293"/>
    </location>
</feature>
<evidence type="ECO:0000313" key="11">
    <source>
        <dbReference type="EMBL" id="OBZ92157.1"/>
    </source>
</evidence>
<dbReference type="PROSITE" id="PS00759">
    <property type="entry name" value="ARGE_DAPE_CPG2_2"/>
    <property type="match status" value="1"/>
</dbReference>
<keyword evidence="7" id="KW-0378">Hydrolase</keyword>
<keyword evidence="12" id="KW-1185">Reference proteome</keyword>
<evidence type="ECO:0000256" key="1">
    <source>
        <dbReference type="ARBA" id="ARBA00001947"/>
    </source>
</evidence>
<dbReference type="Gene3D" id="3.40.630.10">
    <property type="entry name" value="Zn peptidases"/>
    <property type="match status" value="1"/>
</dbReference>
<evidence type="ECO:0000256" key="5">
    <source>
        <dbReference type="ARBA" id="ARBA00022605"/>
    </source>
</evidence>